<comment type="caution">
    <text evidence="2">The sequence shown here is derived from an EMBL/GenBank/DDBJ whole genome shotgun (WGS) entry which is preliminary data.</text>
</comment>
<dbReference type="RefSeq" id="WP_128220719.1">
    <property type="nucleotide sequence ID" value="NZ_CP034929.1"/>
</dbReference>
<gene>
    <name evidence="2" type="ORF">ACFPWU_02020</name>
</gene>
<protein>
    <submittedName>
        <fullName evidence="2">Uncharacterized protein</fullName>
    </submittedName>
</protein>
<organism evidence="2 3">
    <name type="scientific">Nocardioides yefusunii</name>
    <dbReference type="NCBI Taxonomy" id="2500546"/>
    <lineage>
        <taxon>Bacteria</taxon>
        <taxon>Bacillati</taxon>
        <taxon>Actinomycetota</taxon>
        <taxon>Actinomycetes</taxon>
        <taxon>Propionibacteriales</taxon>
        <taxon>Nocardioidaceae</taxon>
        <taxon>Nocardioides</taxon>
    </lineage>
</organism>
<evidence type="ECO:0000313" key="3">
    <source>
        <dbReference type="Proteomes" id="UP001596098"/>
    </source>
</evidence>
<dbReference type="EMBL" id="JBHSQI010000001">
    <property type="protein sequence ID" value="MFC6152440.1"/>
    <property type="molecule type" value="Genomic_DNA"/>
</dbReference>
<proteinExistence type="predicted"/>
<feature type="chain" id="PRO_5045850334" evidence="1">
    <location>
        <begin position="28"/>
        <end position="224"/>
    </location>
</feature>
<sequence>MSRRGVVRSSLWAAPAVTVAAAAPAYAASTQPIVTCTPASWESALYAKVSFTGLNGSNEWRSGWSSATLAIRIGRAVGDTTDATNDPALGFQSAGSGLTVSVASYSFHVTLPYVVTWTSTPRGWTVERVSGTTYRFVPAASIVTSTVVPHSSSPGTTGPGVAIPASGLFKATIPASNFGSGERVKAKSYTFSPSYRATYTTSGARCAPRSGTSAWDTTLTVKPT</sequence>
<feature type="signal peptide" evidence="1">
    <location>
        <begin position="1"/>
        <end position="27"/>
    </location>
</feature>
<keyword evidence="1" id="KW-0732">Signal</keyword>
<keyword evidence="3" id="KW-1185">Reference proteome</keyword>
<dbReference type="Proteomes" id="UP001596098">
    <property type="component" value="Unassembled WGS sequence"/>
</dbReference>
<evidence type="ECO:0000256" key="1">
    <source>
        <dbReference type="SAM" id="SignalP"/>
    </source>
</evidence>
<evidence type="ECO:0000313" key="2">
    <source>
        <dbReference type="EMBL" id="MFC6152440.1"/>
    </source>
</evidence>
<name>A0ABW1QV02_9ACTN</name>
<reference evidence="3" key="1">
    <citation type="journal article" date="2019" name="Int. J. Syst. Evol. Microbiol.">
        <title>The Global Catalogue of Microorganisms (GCM) 10K type strain sequencing project: providing services to taxonomists for standard genome sequencing and annotation.</title>
        <authorList>
            <consortium name="The Broad Institute Genomics Platform"/>
            <consortium name="The Broad Institute Genome Sequencing Center for Infectious Disease"/>
            <person name="Wu L."/>
            <person name="Ma J."/>
        </authorList>
    </citation>
    <scope>NUCLEOTIDE SEQUENCE [LARGE SCALE GENOMIC DNA]</scope>
    <source>
        <strain evidence="3">DFY28</strain>
    </source>
</reference>
<accession>A0ABW1QV02</accession>